<dbReference type="GO" id="GO:0015768">
    <property type="term" value="P:maltose transport"/>
    <property type="evidence" value="ECO:0007669"/>
    <property type="project" value="TreeGrafter"/>
</dbReference>
<evidence type="ECO:0000256" key="1">
    <source>
        <dbReference type="ARBA" id="ARBA00008520"/>
    </source>
</evidence>
<dbReference type="AlphaFoldDB" id="F2JMM0"/>
<evidence type="ECO:0000256" key="3">
    <source>
        <dbReference type="ARBA" id="ARBA00022729"/>
    </source>
</evidence>
<dbReference type="CDD" id="cd13655">
    <property type="entry name" value="PBP2_oligosaccharide_1"/>
    <property type="match status" value="1"/>
</dbReference>
<dbReference type="Pfam" id="PF13416">
    <property type="entry name" value="SBP_bac_8"/>
    <property type="match status" value="1"/>
</dbReference>
<feature type="signal peptide" evidence="5">
    <location>
        <begin position="1"/>
        <end position="22"/>
    </location>
</feature>
<keyword evidence="3 5" id="KW-0732">Signal</keyword>
<reference evidence="6 7" key="1">
    <citation type="journal article" date="2011" name="J. Bacteriol.">
        <title>Complete genome sequence of the cellulose-degrading bacterium Cellulosilyticum lentocellum.</title>
        <authorList>
            <consortium name="US DOE Joint Genome Institute"/>
            <person name="Miller D.A."/>
            <person name="Suen G."/>
            <person name="Bruce D."/>
            <person name="Copeland A."/>
            <person name="Cheng J.F."/>
            <person name="Detter C."/>
            <person name="Goodwin L.A."/>
            <person name="Han C.S."/>
            <person name="Hauser L.J."/>
            <person name="Land M.L."/>
            <person name="Lapidus A."/>
            <person name="Lucas S."/>
            <person name="Meincke L."/>
            <person name="Pitluck S."/>
            <person name="Tapia R."/>
            <person name="Teshima H."/>
            <person name="Woyke T."/>
            <person name="Fox B.G."/>
            <person name="Angert E.R."/>
            <person name="Currie C.R."/>
        </authorList>
    </citation>
    <scope>NUCLEOTIDE SEQUENCE [LARGE SCALE GENOMIC DNA]</scope>
    <source>
        <strain evidence="7">ATCC 49066 / DSM 5427 / NCIMB 11756 / RHM5</strain>
    </source>
</reference>
<dbReference type="RefSeq" id="WP_013657951.1">
    <property type="nucleotide sequence ID" value="NC_015275.1"/>
</dbReference>
<dbReference type="GO" id="GO:0042956">
    <property type="term" value="P:maltodextrin transmembrane transport"/>
    <property type="evidence" value="ECO:0007669"/>
    <property type="project" value="TreeGrafter"/>
</dbReference>
<feature type="compositionally biased region" description="Low complexity" evidence="4">
    <location>
        <begin position="27"/>
        <end position="60"/>
    </location>
</feature>
<dbReference type="PANTHER" id="PTHR30061:SF50">
    <property type="entry name" value="MALTOSE_MALTODEXTRIN-BINDING PERIPLASMIC PROTEIN"/>
    <property type="match status" value="1"/>
</dbReference>
<dbReference type="KEGG" id="cle:Clole_2974"/>
<dbReference type="SUPFAM" id="SSF53850">
    <property type="entry name" value="Periplasmic binding protein-like II"/>
    <property type="match status" value="1"/>
</dbReference>
<protein>
    <submittedName>
        <fullName evidence="6">Extracellular solute-binding protein family 1</fullName>
    </submittedName>
</protein>
<organism evidence="6 7">
    <name type="scientific">Cellulosilyticum lentocellum (strain ATCC 49066 / DSM 5427 / NCIMB 11756 / RHM5)</name>
    <name type="common">Clostridium lentocellum</name>
    <dbReference type="NCBI Taxonomy" id="642492"/>
    <lineage>
        <taxon>Bacteria</taxon>
        <taxon>Bacillati</taxon>
        <taxon>Bacillota</taxon>
        <taxon>Clostridia</taxon>
        <taxon>Lachnospirales</taxon>
        <taxon>Cellulosilyticaceae</taxon>
        <taxon>Cellulosilyticum</taxon>
    </lineage>
</organism>
<feature type="region of interest" description="Disordered" evidence="4">
    <location>
        <begin position="25"/>
        <end position="63"/>
    </location>
</feature>
<evidence type="ECO:0000256" key="4">
    <source>
        <dbReference type="SAM" id="MobiDB-lite"/>
    </source>
</evidence>
<dbReference type="EMBL" id="CP002582">
    <property type="protein sequence ID" value="ADZ84671.1"/>
    <property type="molecule type" value="Genomic_DNA"/>
</dbReference>
<dbReference type="GO" id="GO:1901982">
    <property type="term" value="F:maltose binding"/>
    <property type="evidence" value="ECO:0007669"/>
    <property type="project" value="TreeGrafter"/>
</dbReference>
<comment type="similarity">
    <text evidence="1">Belongs to the bacterial solute-binding protein 1 family.</text>
</comment>
<evidence type="ECO:0000313" key="7">
    <source>
        <dbReference type="Proteomes" id="UP000008467"/>
    </source>
</evidence>
<evidence type="ECO:0000313" key="6">
    <source>
        <dbReference type="EMBL" id="ADZ84671.1"/>
    </source>
</evidence>
<keyword evidence="7" id="KW-1185">Reference proteome</keyword>
<dbReference type="STRING" id="642492.Clole_2974"/>
<dbReference type="Gene3D" id="3.40.190.10">
    <property type="entry name" value="Periplasmic binding protein-like II"/>
    <property type="match status" value="2"/>
</dbReference>
<feature type="chain" id="PRO_5039404122" evidence="5">
    <location>
        <begin position="23"/>
        <end position="436"/>
    </location>
</feature>
<dbReference type="PANTHER" id="PTHR30061">
    <property type="entry name" value="MALTOSE-BINDING PERIPLASMIC PROTEIN"/>
    <property type="match status" value="1"/>
</dbReference>
<dbReference type="PROSITE" id="PS51257">
    <property type="entry name" value="PROKAR_LIPOPROTEIN"/>
    <property type="match status" value="1"/>
</dbReference>
<keyword evidence="2" id="KW-0813">Transport</keyword>
<dbReference type="eggNOG" id="COG2182">
    <property type="taxonomic scope" value="Bacteria"/>
</dbReference>
<evidence type="ECO:0000256" key="5">
    <source>
        <dbReference type="SAM" id="SignalP"/>
    </source>
</evidence>
<dbReference type="GO" id="GO:0055052">
    <property type="term" value="C:ATP-binding cassette (ABC) transporter complex, substrate-binding subunit-containing"/>
    <property type="evidence" value="ECO:0007669"/>
    <property type="project" value="TreeGrafter"/>
</dbReference>
<dbReference type="Proteomes" id="UP000008467">
    <property type="component" value="Chromosome"/>
</dbReference>
<sequence>MSKKLSLAMSMALIGAMSVSMVGCNKTTPTSESPAPAETPAESVAPSEAPAETPAEAEVPQPEDGAKLTLWGAADDQEMLTQMADAFKTKYADKNIEITLRVNGEDTAKDEVQKDLDAAADVFSIAHDQLGSLVQSGAIYENTLFAKNVTDNDSDGAITAATYDGKIYGYPSASETYFLYYDTSIFKAEDVASLNTILDAQVPDGVTKFGFDMGNAYFSGAFFLTNDCQLFGETGADETVCTFNNAGGLEMANFIAGLKAKGAAALDDAAAGTQFEAGKLGAYVGGPWKAADYKKFLGDRYGVAKLPTINTGSADKQMKSFAGYKLYCVKSNTQYPVAAMTLADFLTNEENQIKRFEMRQLLPTNKTAASNEKVTSDATVAATLAQLEFGVAMPSVPKMSNFWTPTGAFTKDAFDGNIQAADMQAKLDSLVSDILQ</sequence>
<gene>
    <name evidence="6" type="ordered locus">Clole_2974</name>
</gene>
<dbReference type="HOGENOM" id="CLU_031285_17_3_9"/>
<evidence type="ECO:0000256" key="2">
    <source>
        <dbReference type="ARBA" id="ARBA00022448"/>
    </source>
</evidence>
<accession>F2JMM0</accession>
<dbReference type="InterPro" id="IPR006059">
    <property type="entry name" value="SBP"/>
</dbReference>
<proteinExistence type="inferred from homology"/>
<name>F2JMM0_CELLD</name>